<name>A0A0D7CHL7_9ACTN</name>
<evidence type="ECO:0000313" key="3">
    <source>
        <dbReference type="EMBL" id="KIZ15551.1"/>
    </source>
</evidence>
<accession>A0A0D7CHL7</accession>
<dbReference type="PANTHER" id="PTHR40254">
    <property type="entry name" value="BLR0577 PROTEIN"/>
    <property type="match status" value="1"/>
</dbReference>
<dbReference type="PANTHER" id="PTHR40254:SF1">
    <property type="entry name" value="BLR0577 PROTEIN"/>
    <property type="match status" value="1"/>
</dbReference>
<dbReference type="InterPro" id="IPR038732">
    <property type="entry name" value="HpyO/CreE_NAD-binding"/>
</dbReference>
<keyword evidence="4" id="KW-1185">Reference proteome</keyword>
<dbReference type="AlphaFoldDB" id="A0A0D7CHL7"/>
<reference evidence="3 4" key="1">
    <citation type="submission" date="2014-09" db="EMBL/GenBank/DDBJ databases">
        <title>Draft genome sequence of Streptomyces natalensis ATCC 27448, producer of the antifungal pimaricin.</title>
        <authorList>
            <person name="Mendes M.V."/>
            <person name="Beites T."/>
            <person name="Pires S."/>
            <person name="Santos C.L."/>
            <person name="Moradas-Ferreira P."/>
        </authorList>
    </citation>
    <scope>NUCLEOTIDE SEQUENCE [LARGE SCALE GENOMIC DNA]</scope>
    <source>
        <strain evidence="3 4">ATCC 27448</strain>
    </source>
</reference>
<dbReference type="SUPFAM" id="SSF51905">
    <property type="entry name" value="FAD/NAD(P)-binding domain"/>
    <property type="match status" value="2"/>
</dbReference>
<organism evidence="3 4">
    <name type="scientific">Streptomyces natalensis ATCC 27448</name>
    <dbReference type="NCBI Taxonomy" id="1240678"/>
    <lineage>
        <taxon>Bacteria</taxon>
        <taxon>Bacillati</taxon>
        <taxon>Actinomycetota</taxon>
        <taxon>Actinomycetes</taxon>
        <taxon>Kitasatosporales</taxon>
        <taxon>Streptomycetaceae</taxon>
        <taxon>Streptomyces</taxon>
    </lineage>
</organism>
<sequence length="444" mass="47403">MHDPVTGQPALVTRPAYGDYLHTATGGAIAQLEARGWRVRLVSERAARLRCEGSGVRLVTTGGRCHDLDRAVLAVGGNAYADPYRLSGTADYLPDPYPLAKRLAAIPRGCRVGILGTGLAAVDVAVALDALGHDGPVSMFCRSGLLPTVRGPHTAYDLAHLTVPSIERAAGDGPLSLTALKRLVEAELHAAGSSLDRLRHTLHCQPPLAHLSAQLDAFRAGGDIGPQILQKAVPTVGQDLWYLLAPDAKRWVVDNLHRTVMALCCPMPLRNATRLARLLSTGQLTVRPGTTAIRPAPRRGFTIDTGAGPVRVDLLVNTVTPARRRVPLAARRLLDNATTTGTLSRHPLGGIHLDRHTSQALTTHGRPRSSLYVLGELTSGAFYFISGMPVLVKRSADIAHCLTRHTTPPPHPFPLPQAGRVPVPKSRTTAHGNTQRHAPARDAA</sequence>
<evidence type="ECO:0000313" key="4">
    <source>
        <dbReference type="Proteomes" id="UP000032458"/>
    </source>
</evidence>
<feature type="region of interest" description="Disordered" evidence="1">
    <location>
        <begin position="403"/>
        <end position="444"/>
    </location>
</feature>
<protein>
    <recommendedName>
        <fullName evidence="2">FAD-dependent urate hydroxylase HpyO/Asp monooxygenase CreE-like FAD/NAD(P)-binding domain-containing protein</fullName>
    </recommendedName>
</protein>
<gene>
    <name evidence="3" type="ORF">SNA_28890</name>
</gene>
<evidence type="ECO:0000259" key="2">
    <source>
        <dbReference type="Pfam" id="PF13454"/>
    </source>
</evidence>
<dbReference type="Proteomes" id="UP000032458">
    <property type="component" value="Unassembled WGS sequence"/>
</dbReference>
<dbReference type="InterPro" id="IPR036188">
    <property type="entry name" value="FAD/NAD-bd_sf"/>
</dbReference>
<comment type="caution">
    <text evidence="3">The sequence shown here is derived from an EMBL/GenBank/DDBJ whole genome shotgun (WGS) entry which is preliminary data.</text>
</comment>
<dbReference type="PATRIC" id="fig|1240678.4.peg.6171"/>
<dbReference type="EMBL" id="JRKI01000034">
    <property type="protein sequence ID" value="KIZ15551.1"/>
    <property type="molecule type" value="Genomic_DNA"/>
</dbReference>
<proteinExistence type="predicted"/>
<feature type="compositionally biased region" description="Polar residues" evidence="1">
    <location>
        <begin position="426"/>
        <end position="436"/>
    </location>
</feature>
<feature type="domain" description="FAD-dependent urate hydroxylase HpyO/Asp monooxygenase CreE-like FAD/NAD(P)-binding" evidence="2">
    <location>
        <begin position="8"/>
        <end position="76"/>
    </location>
</feature>
<dbReference type="InterPro" id="IPR052189">
    <property type="entry name" value="L-asp_N-monooxygenase_NS-form"/>
</dbReference>
<dbReference type="Pfam" id="PF13454">
    <property type="entry name" value="NAD_binding_9"/>
    <property type="match status" value="1"/>
</dbReference>
<evidence type="ECO:0000256" key="1">
    <source>
        <dbReference type="SAM" id="MobiDB-lite"/>
    </source>
</evidence>